<accession>A0A2S4VKA0</accession>
<name>A0A2S4VKA0_9BASI</name>
<comment type="caution">
    <text evidence="1">The sequence shown here is derived from an EMBL/GenBank/DDBJ whole genome shotgun (WGS) entry which is preliminary data.</text>
</comment>
<feature type="non-terminal residue" evidence="1">
    <location>
        <position position="226"/>
    </location>
</feature>
<dbReference type="Proteomes" id="UP000238274">
    <property type="component" value="Unassembled WGS sequence"/>
</dbReference>
<reference evidence="2" key="2">
    <citation type="journal article" date="2018" name="BMC Genomics">
        <title>Genomic insights into host adaptation between the wheat stripe rust pathogen (Puccinia striiformis f. sp. tritici) and the barley stripe rust pathogen (Puccinia striiformis f. sp. hordei).</title>
        <authorList>
            <person name="Xia C."/>
            <person name="Wang M."/>
            <person name="Yin C."/>
            <person name="Cornejo O.E."/>
            <person name="Hulbert S.H."/>
            <person name="Chen X."/>
        </authorList>
    </citation>
    <scope>NUCLEOTIDE SEQUENCE [LARGE SCALE GENOMIC DNA]</scope>
    <source>
        <strain evidence="2">93TX-2</strain>
    </source>
</reference>
<sequence length="226" mass="24848">MGDDLQGNSYNSFDERRCVLLGGSLANDAAGEWLRWEAASRRPDLIGHNNRAPSVIAASGDQVVKRAGNQSHVSSAFRISRRLSPRELTGPLEMGHKVHKPAPILQLSSRIALKLALTSDSSLRLHLQCSIDLGAWLLSSSDISIRYPVRVKMNLALISATVITLFGIFEGTDGAPTHEKHLERRVVVGIAPIKITTPPPKKQKTEEKKQVYNMGPQAYVYTGEFE</sequence>
<protein>
    <submittedName>
        <fullName evidence="1">Uncharacterized protein</fullName>
    </submittedName>
</protein>
<reference evidence="2" key="3">
    <citation type="journal article" date="2018" name="Mol. Plant Microbe Interact.">
        <title>Genome sequence resources for the wheat stripe rust pathogen (Puccinia striiformis f. sp. tritici) and the barley stripe rust pathogen (Puccinia striiformis f. sp. hordei).</title>
        <authorList>
            <person name="Xia C."/>
            <person name="Wang M."/>
            <person name="Yin C."/>
            <person name="Cornejo O.E."/>
            <person name="Hulbert S.H."/>
            <person name="Chen X."/>
        </authorList>
    </citation>
    <scope>NUCLEOTIDE SEQUENCE [LARGE SCALE GENOMIC DNA]</scope>
    <source>
        <strain evidence="2">93TX-2</strain>
    </source>
</reference>
<keyword evidence="2" id="KW-1185">Reference proteome</keyword>
<evidence type="ECO:0000313" key="1">
    <source>
        <dbReference type="EMBL" id="POW09919.1"/>
    </source>
</evidence>
<dbReference type="EMBL" id="PKSM01000123">
    <property type="protein sequence ID" value="POW09919.1"/>
    <property type="molecule type" value="Genomic_DNA"/>
</dbReference>
<gene>
    <name evidence="1" type="ORF">PSHT_08901</name>
</gene>
<proteinExistence type="predicted"/>
<reference evidence="1 2" key="1">
    <citation type="submission" date="2017-12" db="EMBL/GenBank/DDBJ databases">
        <title>Gene loss provides genomic basis for host adaptation in cereal stripe rust fungi.</title>
        <authorList>
            <person name="Xia C."/>
        </authorList>
    </citation>
    <scope>NUCLEOTIDE SEQUENCE [LARGE SCALE GENOMIC DNA]</scope>
    <source>
        <strain evidence="1 2">93TX-2</strain>
    </source>
</reference>
<dbReference type="VEuPathDB" id="FungiDB:PSTT_07037"/>
<organism evidence="1 2">
    <name type="scientific">Puccinia striiformis</name>
    <dbReference type="NCBI Taxonomy" id="27350"/>
    <lineage>
        <taxon>Eukaryota</taxon>
        <taxon>Fungi</taxon>
        <taxon>Dikarya</taxon>
        <taxon>Basidiomycota</taxon>
        <taxon>Pucciniomycotina</taxon>
        <taxon>Pucciniomycetes</taxon>
        <taxon>Pucciniales</taxon>
        <taxon>Pucciniaceae</taxon>
        <taxon>Puccinia</taxon>
    </lineage>
</organism>
<evidence type="ECO:0000313" key="2">
    <source>
        <dbReference type="Proteomes" id="UP000238274"/>
    </source>
</evidence>
<dbReference type="VEuPathDB" id="FungiDB:PSHT_08901"/>
<dbReference type="AlphaFoldDB" id="A0A2S4VKA0"/>